<dbReference type="Proteomes" id="UP000779809">
    <property type="component" value="Unassembled WGS sequence"/>
</dbReference>
<dbReference type="GO" id="GO:0016758">
    <property type="term" value="F:hexosyltransferase activity"/>
    <property type="evidence" value="ECO:0007669"/>
    <property type="project" value="TreeGrafter"/>
</dbReference>
<evidence type="ECO:0000259" key="2">
    <source>
        <dbReference type="Pfam" id="PF13579"/>
    </source>
</evidence>
<dbReference type="InterPro" id="IPR028098">
    <property type="entry name" value="Glyco_trans_4-like_N"/>
</dbReference>
<proteinExistence type="predicted"/>
<evidence type="ECO:0000313" key="3">
    <source>
        <dbReference type="EMBL" id="MBI2677714.1"/>
    </source>
</evidence>
<dbReference type="InterPro" id="IPR001296">
    <property type="entry name" value="Glyco_trans_1"/>
</dbReference>
<dbReference type="Pfam" id="PF00534">
    <property type="entry name" value="Glycos_transf_1"/>
    <property type="match status" value="1"/>
</dbReference>
<accession>A0A932ENW1</accession>
<dbReference type="EMBL" id="JACPNR010000004">
    <property type="protein sequence ID" value="MBI2677714.1"/>
    <property type="molecule type" value="Genomic_DNA"/>
</dbReference>
<gene>
    <name evidence="3" type="ORF">HYX28_02925</name>
</gene>
<comment type="caution">
    <text evidence="3">The sequence shown here is derived from an EMBL/GenBank/DDBJ whole genome shotgun (WGS) entry which is preliminary data.</text>
</comment>
<dbReference type="Gene3D" id="3.40.50.2000">
    <property type="entry name" value="Glycogen Phosphorylase B"/>
    <property type="match status" value="2"/>
</dbReference>
<reference evidence="3" key="1">
    <citation type="submission" date="2020-07" db="EMBL/GenBank/DDBJ databases">
        <title>Huge and variable diversity of episymbiotic CPR bacteria and DPANN archaea in groundwater ecosystems.</title>
        <authorList>
            <person name="He C.Y."/>
            <person name="Keren R."/>
            <person name="Whittaker M."/>
            <person name="Farag I.F."/>
            <person name="Doudna J."/>
            <person name="Cate J.H.D."/>
            <person name="Banfield J.F."/>
        </authorList>
    </citation>
    <scope>NUCLEOTIDE SEQUENCE</scope>
    <source>
        <strain evidence="3">NC_groundwater_580_Pr5_B-0.1um_64_19</strain>
    </source>
</reference>
<dbReference type="PANTHER" id="PTHR45947:SF3">
    <property type="entry name" value="SULFOQUINOVOSYL TRANSFERASE SQD2"/>
    <property type="match status" value="1"/>
</dbReference>
<dbReference type="AlphaFoldDB" id="A0A932ENW1"/>
<dbReference type="CDD" id="cd03808">
    <property type="entry name" value="GT4_CapM-like"/>
    <property type="match status" value="1"/>
</dbReference>
<feature type="domain" description="Glycosyltransferase subfamily 4-like N-terminal" evidence="2">
    <location>
        <begin position="14"/>
        <end position="162"/>
    </location>
</feature>
<protein>
    <submittedName>
        <fullName evidence="3">Glycosyltransferase family 4 protein</fullName>
    </submittedName>
</protein>
<organism evidence="3 4">
    <name type="scientific">Candidatus Korobacter versatilis</name>
    <dbReference type="NCBI Taxonomy" id="658062"/>
    <lineage>
        <taxon>Bacteria</taxon>
        <taxon>Pseudomonadati</taxon>
        <taxon>Acidobacteriota</taxon>
        <taxon>Terriglobia</taxon>
        <taxon>Terriglobales</taxon>
        <taxon>Candidatus Korobacteraceae</taxon>
        <taxon>Candidatus Korobacter</taxon>
    </lineage>
</organism>
<evidence type="ECO:0000313" key="4">
    <source>
        <dbReference type="Proteomes" id="UP000779809"/>
    </source>
</evidence>
<feature type="domain" description="Glycosyl transferase family 1" evidence="1">
    <location>
        <begin position="188"/>
        <end position="354"/>
    </location>
</feature>
<dbReference type="PANTHER" id="PTHR45947">
    <property type="entry name" value="SULFOQUINOVOSYL TRANSFERASE SQD2"/>
    <property type="match status" value="1"/>
</dbReference>
<dbReference type="SUPFAM" id="SSF53756">
    <property type="entry name" value="UDP-Glycosyltransferase/glycogen phosphorylase"/>
    <property type="match status" value="1"/>
</dbReference>
<evidence type="ECO:0000259" key="1">
    <source>
        <dbReference type="Pfam" id="PF00534"/>
    </source>
</evidence>
<dbReference type="InterPro" id="IPR050194">
    <property type="entry name" value="Glycosyltransferase_grp1"/>
</dbReference>
<dbReference type="Pfam" id="PF13579">
    <property type="entry name" value="Glyco_trans_4_4"/>
    <property type="match status" value="1"/>
</dbReference>
<name>A0A932ENW1_9BACT</name>
<sequence length="408" mass="44598">MYVVTSPLTVNLLRGQLRYMAAAGFDVTVVSAPGPELDGASEHDHVSTVAVAMERELSLSADWRAFRALRRLMKQQQPHITNVSTTKAGLLGGLAAWSAGVPVRVYVLRGIRYETASGVRRRLMKCAEQLACNVATRALCVSESVRRRLEIHGLLTPEKSAVLASGSSNGVDADRFAPTGDRVARAKRLRHELNIPEEAPVVGYVGRFTRDKGLPELLEAHERLKKVVTDVRLLVVGGNEVGDPLPAATRAQLKTDKTIVCTGFVDDAAPYYHVMDVLALPTHREGFPNTVLEAYAAGKPVVATRATGAIDAVMQEGTGLLVPVGDVGELAAALESLLKSPITRKDMGEAGRRWVLRDFRPVRIWRELEKEYRRLLEERGLPLPAREPVTTGFLDSSFVESTKVEAKR</sequence>